<evidence type="ECO:0000313" key="2">
    <source>
        <dbReference type="EMBL" id="GAB12902.1"/>
    </source>
</evidence>
<evidence type="ECO:0000256" key="1">
    <source>
        <dbReference type="SAM" id="Phobius"/>
    </source>
</evidence>
<gene>
    <name evidence="2" type="ORF">ARGLB_028_00270</name>
</gene>
<feature type="transmembrane region" description="Helical" evidence="1">
    <location>
        <begin position="51"/>
        <end position="71"/>
    </location>
</feature>
<accession>H0QJA1</accession>
<dbReference type="AlphaFoldDB" id="H0QJA1"/>
<name>H0QJA1_ARTG1</name>
<feature type="transmembrane region" description="Helical" evidence="1">
    <location>
        <begin position="77"/>
        <end position="105"/>
    </location>
</feature>
<comment type="caution">
    <text evidence="2">The sequence shown here is derived from an EMBL/GenBank/DDBJ whole genome shotgun (WGS) entry which is preliminary data.</text>
</comment>
<feature type="transmembrane region" description="Helical" evidence="1">
    <location>
        <begin position="126"/>
        <end position="146"/>
    </location>
</feature>
<reference evidence="2 3" key="1">
    <citation type="submission" date="2011-12" db="EMBL/GenBank/DDBJ databases">
        <title>Whole genome shotgun sequence of Arthrobacter globiformis NBRC 12137.</title>
        <authorList>
            <person name="Miyazawa S."/>
            <person name="Hosoyama A."/>
            <person name="Tsuchikane K."/>
            <person name="Katsumata H."/>
            <person name="Yamazaki S."/>
            <person name="Fujita N."/>
        </authorList>
    </citation>
    <scope>NUCLEOTIDE SEQUENCE [LARGE SCALE GENOMIC DNA]</scope>
    <source>
        <strain evidence="2 3">NBRC 12137</strain>
    </source>
</reference>
<proteinExistence type="predicted"/>
<keyword evidence="1" id="KW-1133">Transmembrane helix</keyword>
<evidence type="ECO:0000313" key="3">
    <source>
        <dbReference type="Proteomes" id="UP000003828"/>
    </source>
</evidence>
<protein>
    <submittedName>
        <fullName evidence="2">Uncharacterized protein</fullName>
    </submittedName>
</protein>
<dbReference type="Proteomes" id="UP000003828">
    <property type="component" value="Unassembled WGS sequence"/>
</dbReference>
<keyword evidence="3" id="KW-1185">Reference proteome</keyword>
<organism evidence="2 3">
    <name type="scientific">Arthrobacter globiformis (strain ATCC 8010 / DSM 20124 / JCM 1332 / NBRC 12137 / NCIMB 8907 / NRRL B-2979 / 168)</name>
    <dbReference type="NCBI Taxonomy" id="1077972"/>
    <lineage>
        <taxon>Bacteria</taxon>
        <taxon>Bacillati</taxon>
        <taxon>Actinomycetota</taxon>
        <taxon>Actinomycetes</taxon>
        <taxon>Micrococcales</taxon>
        <taxon>Micrococcaceae</taxon>
        <taxon>Arthrobacter</taxon>
    </lineage>
</organism>
<keyword evidence="1" id="KW-0812">Transmembrane</keyword>
<keyword evidence="1" id="KW-0472">Membrane</keyword>
<sequence length="155" mass="17495">MHRINLCRWLTFQRTRRYYGWNLAERLKSSSLREELREWSLRDNELAVMEWAFAWLTIAGVAVIPVTWALLQWAPWLIPTITVVGLIGPVAGVLCAFEIYGRWLIGRWFPSSPARLPGGPSIIEGNSLLASSLATYALIPVLYIFLDAVVLPAAV</sequence>
<dbReference type="EMBL" id="BAEG01000028">
    <property type="protein sequence ID" value="GAB12902.1"/>
    <property type="molecule type" value="Genomic_DNA"/>
</dbReference>